<dbReference type="InterPro" id="IPR052729">
    <property type="entry name" value="Acyl/Acetyltrans_Enzymes"/>
</dbReference>
<dbReference type="EC" id="2.3.1.-" evidence="3"/>
<evidence type="ECO:0000256" key="1">
    <source>
        <dbReference type="SAM" id="MobiDB-lite"/>
    </source>
</evidence>
<sequence length="315" mass="34134">MHNRAGRQGGDLLQGHNPAISPMEEGEDTLRIDNYQAQIVPVSLQLRAHLHELTVSVFWPHRVNDLEFLIDHGQGYIALDEIGRPVGAAMHFPMGNDFATLGMMVTPPRLQAQGGGRWLLRRIMRDCDGRDLRLNATRSGYRLYKNAGFVDVATVFQHQGVVGAVPKLDALPGMELTPVTADDTAAIADMDAQAFGADRRTVIHALTCVSSGLIATRSGRPCGFGLMRRFGKGHVIGPLVAESEEMAMQIAAQLMRQAQGGFLRLDTPCSGQLLTGFMNAAGTPLFDTVTEMRVGPHRRASEGLQTYGLAAHSLG</sequence>
<feature type="region of interest" description="Disordered" evidence="1">
    <location>
        <begin position="1"/>
        <end position="24"/>
    </location>
</feature>
<dbReference type="SUPFAM" id="SSF55729">
    <property type="entry name" value="Acyl-CoA N-acyltransferases (Nat)"/>
    <property type="match status" value="1"/>
</dbReference>
<dbReference type="RefSeq" id="WP_274353680.1">
    <property type="nucleotide sequence ID" value="NZ_JAQZSM010000023.1"/>
</dbReference>
<evidence type="ECO:0000313" key="3">
    <source>
        <dbReference type="EMBL" id="MDD7973006.1"/>
    </source>
</evidence>
<dbReference type="Pfam" id="PF13673">
    <property type="entry name" value="Acetyltransf_10"/>
    <property type="match status" value="1"/>
</dbReference>
<gene>
    <name evidence="3" type="ORF">PUT78_18130</name>
</gene>
<dbReference type="InterPro" id="IPR000182">
    <property type="entry name" value="GNAT_dom"/>
</dbReference>
<keyword evidence="3" id="KW-0012">Acyltransferase</keyword>
<dbReference type="PANTHER" id="PTHR47237:SF2">
    <property type="entry name" value="BLL4206 PROTEIN"/>
    <property type="match status" value="1"/>
</dbReference>
<dbReference type="GO" id="GO:0016746">
    <property type="term" value="F:acyltransferase activity"/>
    <property type="evidence" value="ECO:0007669"/>
    <property type="project" value="UniProtKB-KW"/>
</dbReference>
<dbReference type="InterPro" id="IPR041496">
    <property type="entry name" value="YitH/HolE_GNAT"/>
</dbReference>
<dbReference type="Proteomes" id="UP001431784">
    <property type="component" value="Unassembled WGS sequence"/>
</dbReference>
<protein>
    <submittedName>
        <fullName evidence="3">GNAT family N-acetyltransferase</fullName>
        <ecNumber evidence="3">2.3.1.-</ecNumber>
    </submittedName>
</protein>
<proteinExistence type="predicted"/>
<name>A0ABT5TF62_9RHOB</name>
<organism evidence="3 4">
    <name type="scientific">Roseinatronobacter alkalisoli</name>
    <dbReference type="NCBI Taxonomy" id="3028235"/>
    <lineage>
        <taxon>Bacteria</taxon>
        <taxon>Pseudomonadati</taxon>
        <taxon>Pseudomonadota</taxon>
        <taxon>Alphaproteobacteria</taxon>
        <taxon>Rhodobacterales</taxon>
        <taxon>Paracoccaceae</taxon>
        <taxon>Roseinatronobacter</taxon>
    </lineage>
</organism>
<dbReference type="PANTHER" id="PTHR47237">
    <property type="entry name" value="SLL0310 PROTEIN"/>
    <property type="match status" value="1"/>
</dbReference>
<comment type="caution">
    <text evidence="3">The sequence shown here is derived from an EMBL/GenBank/DDBJ whole genome shotgun (WGS) entry which is preliminary data.</text>
</comment>
<keyword evidence="3" id="KW-0808">Transferase</keyword>
<dbReference type="Gene3D" id="3.40.630.30">
    <property type="match status" value="1"/>
</dbReference>
<dbReference type="EMBL" id="JAQZSM010000023">
    <property type="protein sequence ID" value="MDD7973006.1"/>
    <property type="molecule type" value="Genomic_DNA"/>
</dbReference>
<evidence type="ECO:0000313" key="4">
    <source>
        <dbReference type="Proteomes" id="UP001431784"/>
    </source>
</evidence>
<accession>A0ABT5TF62</accession>
<dbReference type="Gene3D" id="3.40.630.90">
    <property type="match status" value="1"/>
</dbReference>
<keyword evidence="4" id="KW-1185">Reference proteome</keyword>
<dbReference type="InterPro" id="IPR016181">
    <property type="entry name" value="Acyl_CoA_acyltransferase"/>
</dbReference>
<dbReference type="PROSITE" id="PS51186">
    <property type="entry name" value="GNAT"/>
    <property type="match status" value="1"/>
</dbReference>
<dbReference type="Pfam" id="PF18014">
    <property type="entry name" value="Acetyltransf_18"/>
    <property type="match status" value="1"/>
</dbReference>
<evidence type="ECO:0000259" key="2">
    <source>
        <dbReference type="PROSITE" id="PS51186"/>
    </source>
</evidence>
<reference evidence="3" key="1">
    <citation type="submission" date="2023-02" db="EMBL/GenBank/DDBJ databases">
        <title>Description of Roseinatronobacter alkalisoli sp. nov., an alkaliphilic bacerium isolated from soda soil.</title>
        <authorList>
            <person name="Wei W."/>
        </authorList>
    </citation>
    <scope>NUCLEOTIDE SEQUENCE</scope>
    <source>
        <strain evidence="3">HJB301</strain>
    </source>
</reference>
<feature type="domain" description="N-acetyltransferase" evidence="2">
    <location>
        <begin position="37"/>
        <end position="172"/>
    </location>
</feature>